<dbReference type="InterPro" id="IPR027417">
    <property type="entry name" value="P-loop_NTPase"/>
</dbReference>
<protein>
    <submittedName>
        <fullName evidence="11">Galactosylceramide sulfotransferase-like</fullName>
    </submittedName>
</protein>
<keyword evidence="4" id="KW-0812">Transmembrane</keyword>
<gene>
    <name evidence="11" type="primary">LOC102805754</name>
</gene>
<accession>A0ABM0MYR3</accession>
<dbReference type="RefSeq" id="XP_006825154.1">
    <property type="nucleotide sequence ID" value="XM_006825091.1"/>
</dbReference>
<keyword evidence="5" id="KW-0735">Signal-anchor</keyword>
<reference evidence="11" key="1">
    <citation type="submission" date="2025-08" db="UniProtKB">
        <authorList>
            <consortium name="RefSeq"/>
        </authorList>
    </citation>
    <scope>IDENTIFICATION</scope>
    <source>
        <tissue evidence="11">Testes</tissue>
    </source>
</reference>
<organism evidence="10 11">
    <name type="scientific">Saccoglossus kowalevskii</name>
    <name type="common">Acorn worm</name>
    <dbReference type="NCBI Taxonomy" id="10224"/>
    <lineage>
        <taxon>Eukaryota</taxon>
        <taxon>Metazoa</taxon>
        <taxon>Hemichordata</taxon>
        <taxon>Enteropneusta</taxon>
        <taxon>Harrimaniidae</taxon>
        <taxon>Saccoglossus</taxon>
    </lineage>
</organism>
<evidence type="ECO:0000256" key="6">
    <source>
        <dbReference type="ARBA" id="ARBA00022989"/>
    </source>
</evidence>
<comment type="subcellular location">
    <subcellularLocation>
        <location evidence="1">Golgi apparatus membrane</location>
        <topology evidence="1">Single-pass type II membrane protein</topology>
    </subcellularLocation>
</comment>
<keyword evidence="9" id="KW-0325">Glycoprotein</keyword>
<sequence length="282" mass="33672">MAKQLRLPLPGSRYNMLVSHVPFNKTAIDKVIANGTYVTILRHPVATYESIFGFFKFTNYIGIKYNESQDAFEKFLSQANYYLKRLMDPYHKTLLRNRQMFDIGLAIENSDNETYIDSVIQQATKEFDLVMINEYFDESLILLKKLLCWDFKDILYMQQNKRNDHLRFDIDEWKRQRILTINSADNKLYQHFNKTLWRKVQEYGDNFTADLTTFRGMLNKMKAECLDESKFVIDYQDRRNNTFLKKTAPVYCKKMKYEGFELLDAWQKSRPILPAKTSKKLR</sequence>
<evidence type="ECO:0000256" key="8">
    <source>
        <dbReference type="ARBA" id="ARBA00023136"/>
    </source>
</evidence>
<evidence type="ECO:0000256" key="3">
    <source>
        <dbReference type="ARBA" id="ARBA00022679"/>
    </source>
</evidence>
<name>A0ABM0MYR3_SACKO</name>
<keyword evidence="10" id="KW-1185">Reference proteome</keyword>
<dbReference type="PANTHER" id="PTHR14647:SF87">
    <property type="entry name" value="PUTATIVE-RELATED"/>
    <property type="match status" value="1"/>
</dbReference>
<evidence type="ECO:0000313" key="10">
    <source>
        <dbReference type="Proteomes" id="UP000694865"/>
    </source>
</evidence>
<dbReference type="Proteomes" id="UP000694865">
    <property type="component" value="Unplaced"/>
</dbReference>
<evidence type="ECO:0000256" key="9">
    <source>
        <dbReference type="ARBA" id="ARBA00023180"/>
    </source>
</evidence>
<keyword evidence="6" id="KW-1133">Transmembrane helix</keyword>
<dbReference type="InterPro" id="IPR009729">
    <property type="entry name" value="Gal-3-0_sulfotransfrase"/>
</dbReference>
<evidence type="ECO:0000256" key="2">
    <source>
        <dbReference type="ARBA" id="ARBA00008124"/>
    </source>
</evidence>
<evidence type="ECO:0000256" key="1">
    <source>
        <dbReference type="ARBA" id="ARBA00004323"/>
    </source>
</evidence>
<evidence type="ECO:0000256" key="7">
    <source>
        <dbReference type="ARBA" id="ARBA00023034"/>
    </source>
</evidence>
<evidence type="ECO:0000313" key="11">
    <source>
        <dbReference type="RefSeq" id="XP_006825154.1"/>
    </source>
</evidence>
<proteinExistence type="inferred from homology"/>
<evidence type="ECO:0000256" key="5">
    <source>
        <dbReference type="ARBA" id="ARBA00022968"/>
    </source>
</evidence>
<keyword evidence="3" id="KW-0808">Transferase</keyword>
<evidence type="ECO:0000256" key="4">
    <source>
        <dbReference type="ARBA" id="ARBA00022692"/>
    </source>
</evidence>
<dbReference type="PANTHER" id="PTHR14647">
    <property type="entry name" value="GALACTOSE-3-O-SULFOTRANSFERASE"/>
    <property type="match status" value="1"/>
</dbReference>
<dbReference type="Gene3D" id="3.40.50.300">
    <property type="entry name" value="P-loop containing nucleotide triphosphate hydrolases"/>
    <property type="match status" value="1"/>
</dbReference>
<dbReference type="Pfam" id="PF06990">
    <property type="entry name" value="Gal-3-0_sulfotr"/>
    <property type="match status" value="1"/>
</dbReference>
<keyword evidence="7" id="KW-0333">Golgi apparatus</keyword>
<comment type="similarity">
    <text evidence="2">Belongs to the galactose-3-O-sulfotransferase family.</text>
</comment>
<keyword evidence="8" id="KW-0472">Membrane</keyword>
<dbReference type="GeneID" id="102805754"/>